<evidence type="ECO:0000313" key="2">
    <source>
        <dbReference type="Proteomes" id="UP000375525"/>
    </source>
</evidence>
<sequence length="56" mass="6180">MGGPWKLEVMANFLNGPFPSQKNEMFDMLCSFREITVSCVAKVLASSKRGGRSPDN</sequence>
<name>A0A5E7NVA7_PSEFL</name>
<protein>
    <submittedName>
        <fullName evidence="1">Uncharacterized protein</fullName>
    </submittedName>
</protein>
<gene>
    <name evidence="1" type="ORF">PS880_04761</name>
</gene>
<proteinExistence type="predicted"/>
<accession>A0A5E7NVA7</accession>
<dbReference type="Proteomes" id="UP000375525">
    <property type="component" value="Unassembled WGS sequence"/>
</dbReference>
<organism evidence="1 2">
    <name type="scientific">Pseudomonas fluorescens</name>
    <dbReference type="NCBI Taxonomy" id="294"/>
    <lineage>
        <taxon>Bacteria</taxon>
        <taxon>Pseudomonadati</taxon>
        <taxon>Pseudomonadota</taxon>
        <taxon>Gammaproteobacteria</taxon>
        <taxon>Pseudomonadales</taxon>
        <taxon>Pseudomonadaceae</taxon>
        <taxon>Pseudomonas</taxon>
    </lineage>
</organism>
<evidence type="ECO:0000313" key="1">
    <source>
        <dbReference type="EMBL" id="VVP39373.1"/>
    </source>
</evidence>
<reference evidence="1 2" key="1">
    <citation type="submission" date="2019-09" db="EMBL/GenBank/DDBJ databases">
        <authorList>
            <person name="Chandra G."/>
            <person name="Truman W A."/>
        </authorList>
    </citation>
    <scope>NUCLEOTIDE SEQUENCE [LARGE SCALE GENOMIC DNA]</scope>
    <source>
        <strain evidence="1">PS880</strain>
    </source>
</reference>
<dbReference type="EMBL" id="CABVIH010000027">
    <property type="protein sequence ID" value="VVP39373.1"/>
    <property type="molecule type" value="Genomic_DNA"/>
</dbReference>
<dbReference type="AlphaFoldDB" id="A0A5E7NVA7"/>